<evidence type="ECO:0000259" key="2">
    <source>
        <dbReference type="Pfam" id="PF07727"/>
    </source>
</evidence>
<evidence type="ECO:0000313" key="4">
    <source>
        <dbReference type="Proteomes" id="UP000026915"/>
    </source>
</evidence>
<dbReference type="OMA" id="MSSHREF"/>
<evidence type="ECO:0000313" key="3">
    <source>
        <dbReference type="EMBL" id="EOY20488.1"/>
    </source>
</evidence>
<dbReference type="eggNOG" id="KOG0017">
    <property type="taxonomic scope" value="Eukaryota"/>
</dbReference>
<dbReference type="GO" id="GO:0016301">
    <property type="term" value="F:kinase activity"/>
    <property type="evidence" value="ECO:0007669"/>
    <property type="project" value="UniProtKB-KW"/>
</dbReference>
<protein>
    <submittedName>
        <fullName evidence="3">Cysteine-rich RLK (RECEPTOR-like protein kinase) 8, putative</fullName>
    </submittedName>
</protein>
<dbReference type="Pfam" id="PF07727">
    <property type="entry name" value="RVT_2"/>
    <property type="match status" value="1"/>
</dbReference>
<evidence type="ECO:0000256" key="1">
    <source>
        <dbReference type="SAM" id="MobiDB-lite"/>
    </source>
</evidence>
<keyword evidence="4" id="KW-1185">Reference proteome</keyword>
<organism evidence="3 4">
    <name type="scientific">Theobroma cacao</name>
    <name type="common">Cacao</name>
    <name type="synonym">Cocoa</name>
    <dbReference type="NCBI Taxonomy" id="3641"/>
    <lineage>
        <taxon>Eukaryota</taxon>
        <taxon>Viridiplantae</taxon>
        <taxon>Streptophyta</taxon>
        <taxon>Embryophyta</taxon>
        <taxon>Tracheophyta</taxon>
        <taxon>Spermatophyta</taxon>
        <taxon>Magnoliopsida</taxon>
        <taxon>eudicotyledons</taxon>
        <taxon>Gunneridae</taxon>
        <taxon>Pentapetalae</taxon>
        <taxon>rosids</taxon>
        <taxon>malvids</taxon>
        <taxon>Malvales</taxon>
        <taxon>Malvaceae</taxon>
        <taxon>Byttnerioideae</taxon>
        <taxon>Theobroma</taxon>
    </lineage>
</organism>
<accession>S1RU39</accession>
<dbReference type="Gramene" id="EOY20488">
    <property type="protein sequence ID" value="EOY20488"/>
    <property type="gene ID" value="TCM_046350"/>
</dbReference>
<dbReference type="EMBL" id="KE133288">
    <property type="protein sequence ID" value="EOY20488.1"/>
    <property type="molecule type" value="Genomic_DNA"/>
</dbReference>
<sequence length="162" mass="18069">MKDLDQNNPDEASESTSASANGSTNEPEAIITESDVKEFLRSEFKLKDLGKVKYFLGLEIARSPEGISICQRKYALDLLEEQGLLEAKPVLSQFMEKLAVHHLVAAYRVLKYIKNTPGQGILMKSKFDLRISRYSNSDWAGCPNTRKSITGYCVFIGDSLVS</sequence>
<dbReference type="AlphaFoldDB" id="S1RU39"/>
<keyword evidence="3" id="KW-0418">Kinase</keyword>
<dbReference type="PANTHER" id="PTHR11439:SF498">
    <property type="entry name" value="DNAK FAMILY PROTEIN"/>
    <property type="match status" value="1"/>
</dbReference>
<dbReference type="InParanoid" id="S1RU39"/>
<name>S1RU39_THECC</name>
<feature type="compositionally biased region" description="Polar residues" evidence="1">
    <location>
        <begin position="1"/>
        <end position="26"/>
    </location>
</feature>
<feature type="region of interest" description="Disordered" evidence="1">
    <location>
        <begin position="1"/>
        <end position="28"/>
    </location>
</feature>
<dbReference type="STRING" id="3641.S1RU39"/>
<feature type="domain" description="Reverse transcriptase Ty1/copia-type" evidence="2">
    <location>
        <begin position="34"/>
        <end position="90"/>
    </location>
</feature>
<dbReference type="PANTHER" id="PTHR11439">
    <property type="entry name" value="GAG-POL-RELATED RETROTRANSPOSON"/>
    <property type="match status" value="1"/>
</dbReference>
<gene>
    <name evidence="3" type="ORF">TCM_046350</name>
</gene>
<keyword evidence="3" id="KW-0808">Transferase</keyword>
<dbReference type="Proteomes" id="UP000026915">
    <property type="component" value="Unassembled WGS sequence"/>
</dbReference>
<proteinExistence type="predicted"/>
<dbReference type="HOGENOM" id="CLU_1638401_0_0_1"/>
<dbReference type="InterPro" id="IPR013103">
    <property type="entry name" value="RVT_2"/>
</dbReference>
<reference evidence="3 4" key="1">
    <citation type="journal article" date="2013" name="Genome Biol.">
        <title>The genome sequence of the most widely cultivated cacao type and its use to identify candidate genes regulating pod color.</title>
        <authorList>
            <person name="Motamayor J.C."/>
            <person name="Mockaitis K."/>
            <person name="Schmutz J."/>
            <person name="Haiminen N."/>
            <person name="Iii D.L."/>
            <person name="Cornejo O."/>
            <person name="Findley S.D."/>
            <person name="Zheng P."/>
            <person name="Utro F."/>
            <person name="Royaert S."/>
            <person name="Saski C."/>
            <person name="Jenkins J."/>
            <person name="Podicheti R."/>
            <person name="Zhao M."/>
            <person name="Scheffler B.E."/>
            <person name="Stack J.C."/>
            <person name="Feltus F.A."/>
            <person name="Mustiga G.M."/>
            <person name="Amores F."/>
            <person name="Phillips W."/>
            <person name="Marelli J.P."/>
            <person name="May G.D."/>
            <person name="Shapiro H."/>
            <person name="Ma J."/>
            <person name="Bustamante C.D."/>
            <person name="Schnell R.J."/>
            <person name="Main D."/>
            <person name="Gilbert D."/>
            <person name="Parida L."/>
            <person name="Kuhn D.N."/>
        </authorList>
    </citation>
    <scope>NUCLEOTIDE SEQUENCE [LARGE SCALE GENOMIC DNA]</scope>
    <source>
        <strain evidence="4">cv. Matina 1-6</strain>
    </source>
</reference>